<dbReference type="AlphaFoldDB" id="A0A095YBF3"/>
<name>A0A095YBF3_9MICC</name>
<dbReference type="GO" id="GO:1901678">
    <property type="term" value="P:iron coordination entity transport"/>
    <property type="evidence" value="ECO:0007669"/>
    <property type="project" value="UniProtKB-ARBA"/>
</dbReference>
<feature type="signal peptide" evidence="5">
    <location>
        <begin position="1"/>
        <end position="25"/>
    </location>
</feature>
<dbReference type="RefSeq" id="WP_035758110.1">
    <property type="nucleotide sequence ID" value="NZ_JRNH01000032.1"/>
</dbReference>
<evidence type="ECO:0000313" key="8">
    <source>
        <dbReference type="Proteomes" id="UP000053528"/>
    </source>
</evidence>
<dbReference type="Pfam" id="PF01497">
    <property type="entry name" value="Peripla_BP_2"/>
    <property type="match status" value="1"/>
</dbReference>
<dbReference type="PANTHER" id="PTHR30532:SF24">
    <property type="entry name" value="FERRIC ENTEROBACTIN-BINDING PERIPLASMIC PROTEIN FEPB"/>
    <property type="match status" value="1"/>
</dbReference>
<dbReference type="EMBL" id="JRNH01000032">
    <property type="protein sequence ID" value="KGF19391.1"/>
    <property type="molecule type" value="Genomic_DNA"/>
</dbReference>
<dbReference type="GO" id="GO:0030288">
    <property type="term" value="C:outer membrane-bounded periplasmic space"/>
    <property type="evidence" value="ECO:0007669"/>
    <property type="project" value="TreeGrafter"/>
</dbReference>
<organism evidence="7 8">
    <name type="scientific">Pseudoglutamicibacter albus DNF00011</name>
    <dbReference type="NCBI Taxonomy" id="1401063"/>
    <lineage>
        <taxon>Bacteria</taxon>
        <taxon>Bacillati</taxon>
        <taxon>Actinomycetota</taxon>
        <taxon>Actinomycetes</taxon>
        <taxon>Micrococcales</taxon>
        <taxon>Micrococcaceae</taxon>
        <taxon>Pseudoglutamicibacter</taxon>
    </lineage>
</organism>
<gene>
    <name evidence="7" type="ORF">HMPREF2128_09795</name>
</gene>
<dbReference type="InterPro" id="IPR051313">
    <property type="entry name" value="Bact_iron-sidero_bind"/>
</dbReference>
<keyword evidence="4 5" id="KW-0732">Signal</keyword>
<feature type="domain" description="Fe/B12 periplasmic-binding" evidence="6">
    <location>
        <begin position="66"/>
        <end position="354"/>
    </location>
</feature>
<comment type="subcellular location">
    <subcellularLocation>
        <location evidence="1">Cell envelope</location>
    </subcellularLocation>
</comment>
<proteinExistence type="inferred from homology"/>
<accession>A0A095YBF3</accession>
<dbReference type="SUPFAM" id="SSF53807">
    <property type="entry name" value="Helical backbone' metal receptor"/>
    <property type="match status" value="1"/>
</dbReference>
<reference evidence="7 8" key="1">
    <citation type="submission" date="2014-07" db="EMBL/GenBank/DDBJ databases">
        <authorList>
            <person name="McCorrison J."/>
            <person name="Sanka R."/>
            <person name="Torralba M."/>
            <person name="Gillis M."/>
            <person name="Haft D.H."/>
            <person name="Methe B."/>
            <person name="Sutton G."/>
            <person name="Nelson K.E."/>
        </authorList>
    </citation>
    <scope>NUCLEOTIDE SEQUENCE [LARGE SCALE GENOMIC DNA]</scope>
    <source>
        <strain evidence="7 8">DNF00011</strain>
    </source>
</reference>
<evidence type="ECO:0000256" key="4">
    <source>
        <dbReference type="ARBA" id="ARBA00022729"/>
    </source>
</evidence>
<protein>
    <submittedName>
        <fullName evidence="7">ABC transporter substrate-binding protein</fullName>
    </submittedName>
</protein>
<evidence type="ECO:0000313" key="7">
    <source>
        <dbReference type="EMBL" id="KGF19391.1"/>
    </source>
</evidence>
<dbReference type="InterPro" id="IPR002491">
    <property type="entry name" value="ABC_transptr_periplasmic_BD"/>
</dbReference>
<comment type="caution">
    <text evidence="7">The sequence shown here is derived from an EMBL/GenBank/DDBJ whole genome shotgun (WGS) entry which is preliminary data.</text>
</comment>
<dbReference type="Proteomes" id="UP000053528">
    <property type="component" value="Unassembled WGS sequence"/>
</dbReference>
<evidence type="ECO:0000256" key="1">
    <source>
        <dbReference type="ARBA" id="ARBA00004196"/>
    </source>
</evidence>
<comment type="similarity">
    <text evidence="2">Belongs to the bacterial solute-binding protein 8 family.</text>
</comment>
<evidence type="ECO:0000256" key="2">
    <source>
        <dbReference type="ARBA" id="ARBA00008814"/>
    </source>
</evidence>
<dbReference type="CDD" id="cd01146">
    <property type="entry name" value="FhuD"/>
    <property type="match status" value="1"/>
</dbReference>
<evidence type="ECO:0000256" key="3">
    <source>
        <dbReference type="ARBA" id="ARBA00022448"/>
    </source>
</evidence>
<evidence type="ECO:0000256" key="5">
    <source>
        <dbReference type="SAM" id="SignalP"/>
    </source>
</evidence>
<sequence length="356" mass="38265">MKKIFKTLTAAVASGAIAFTMTACGSNEASSENNTSSVSASDSTTQFPITIKHRFGETPIKEAPQRIACVGWANQEVPLALGQVPVGMTKATYGDDDDNGILPWVEDKLKELGADSGDKKPVLFDETDGIPFEQVAETKPDIILATYSGISKEDYETLSKIAPVIAYPDMAWGTSLEDMVLISSKAIGKADEGKKLSENLDATIADALEKYPNLKGKKALFTTPGNGSDPSKLSFYSTEDPRMGFLMDHGLAAPKIVEEKSKTADNFRVEVSTENPEQFDDVDLIISYSSGDKAKEEKKVKDMQADPLLSKIPAVKNGNIAFLEDGPLGASANPSPLAIPWGIDRYFGALNEGLKK</sequence>
<dbReference type="PROSITE" id="PS51257">
    <property type="entry name" value="PROKAR_LIPOPROTEIN"/>
    <property type="match status" value="1"/>
</dbReference>
<dbReference type="Gene3D" id="3.40.50.1980">
    <property type="entry name" value="Nitrogenase molybdenum iron protein domain"/>
    <property type="match status" value="2"/>
</dbReference>
<evidence type="ECO:0000259" key="6">
    <source>
        <dbReference type="PROSITE" id="PS50983"/>
    </source>
</evidence>
<feature type="chain" id="PRO_5001921987" evidence="5">
    <location>
        <begin position="26"/>
        <end position="356"/>
    </location>
</feature>
<dbReference type="PROSITE" id="PS50983">
    <property type="entry name" value="FE_B12_PBP"/>
    <property type="match status" value="1"/>
</dbReference>
<dbReference type="PANTHER" id="PTHR30532">
    <property type="entry name" value="IRON III DICITRATE-BINDING PERIPLASMIC PROTEIN"/>
    <property type="match status" value="1"/>
</dbReference>
<keyword evidence="3" id="KW-0813">Transport</keyword>